<proteinExistence type="predicted"/>
<name>A0AC35FNV4_9BILA</name>
<evidence type="ECO:0000313" key="1">
    <source>
        <dbReference type="Proteomes" id="UP000887580"/>
    </source>
</evidence>
<dbReference type="Proteomes" id="UP000887580">
    <property type="component" value="Unplaced"/>
</dbReference>
<protein>
    <submittedName>
        <fullName evidence="2">Uncharacterized protein</fullName>
    </submittedName>
</protein>
<sequence>MIRRIQQENVNKKQTVLKLISILRENPEILDKAEKAGNPEPGFSCIQAAQSTPGTSKEYDEISKHLESIKARRGRMNAIRERLSQVSAAQTMDDTYQSALKRLEALSTIRKTLEESASETPEEETEPKTESNQKEENKPTAKFPLETKPPLTSTTSVQLVTDSDGDEEEEEEEDEAVREVDKLLLDEVRKEFLSRFENPSSHFPSLLPPTIISSPSQPYQNILTQCNCNCPEMAIQLERIEEQLALQNHRLTALHDQV</sequence>
<reference evidence="2" key="1">
    <citation type="submission" date="2022-11" db="UniProtKB">
        <authorList>
            <consortium name="WormBaseParasite"/>
        </authorList>
    </citation>
    <scope>IDENTIFICATION</scope>
</reference>
<dbReference type="WBParaSite" id="PS1159_v2.g1884.t1">
    <property type="protein sequence ID" value="PS1159_v2.g1884.t1"/>
    <property type="gene ID" value="PS1159_v2.g1884"/>
</dbReference>
<evidence type="ECO:0000313" key="2">
    <source>
        <dbReference type="WBParaSite" id="PS1159_v2.g1884.t1"/>
    </source>
</evidence>
<accession>A0AC35FNV4</accession>
<organism evidence="1 2">
    <name type="scientific">Panagrolaimus sp. PS1159</name>
    <dbReference type="NCBI Taxonomy" id="55785"/>
    <lineage>
        <taxon>Eukaryota</taxon>
        <taxon>Metazoa</taxon>
        <taxon>Ecdysozoa</taxon>
        <taxon>Nematoda</taxon>
        <taxon>Chromadorea</taxon>
        <taxon>Rhabditida</taxon>
        <taxon>Tylenchina</taxon>
        <taxon>Panagrolaimomorpha</taxon>
        <taxon>Panagrolaimoidea</taxon>
        <taxon>Panagrolaimidae</taxon>
        <taxon>Panagrolaimus</taxon>
    </lineage>
</organism>